<evidence type="ECO:0000259" key="13">
    <source>
        <dbReference type="Pfam" id="PF03016"/>
    </source>
</evidence>
<dbReference type="AlphaFoldDB" id="A0A3P8ZHW9"/>
<dbReference type="UniPathway" id="UPA00378"/>
<dbReference type="Ensembl" id="ENSELUT00000013596.3">
    <property type="protein sequence ID" value="ENSELUP00000028351.2"/>
    <property type="gene ID" value="ENSELUG00000004910.3"/>
</dbReference>
<proteinExistence type="inferred from homology"/>
<name>A0A3P8ZHW9_ESOLU</name>
<evidence type="ECO:0000256" key="10">
    <source>
        <dbReference type="ARBA" id="ARBA00023136"/>
    </source>
</evidence>
<reference evidence="16" key="1">
    <citation type="journal article" date="2014" name="PLoS ONE">
        <title>The genome and linkage map of the northern pike (Esox lucius): conserved synteny revealed between the salmonid sister group and the Neoteleostei.</title>
        <authorList>
            <person name="Rondeau E.B."/>
            <person name="Minkley D.R."/>
            <person name="Leong J.S."/>
            <person name="Messmer A.M."/>
            <person name="Jantzen J.R."/>
            <person name="von Schalburg K.R."/>
            <person name="Lemon C."/>
            <person name="Bird N.H."/>
            <person name="Koop B.F."/>
        </authorList>
    </citation>
    <scope>NUCLEOTIDE SEQUENCE</scope>
</reference>
<evidence type="ECO:0000256" key="11">
    <source>
        <dbReference type="ARBA" id="ARBA00023157"/>
    </source>
</evidence>
<evidence type="ECO:0000256" key="5">
    <source>
        <dbReference type="ARBA" id="ARBA00022679"/>
    </source>
</evidence>
<keyword evidence="6" id="KW-0812">Transmembrane</keyword>
<evidence type="ECO:0000256" key="8">
    <source>
        <dbReference type="ARBA" id="ARBA00022968"/>
    </source>
</evidence>
<evidence type="ECO:0000256" key="6">
    <source>
        <dbReference type="ARBA" id="ARBA00022692"/>
    </source>
</evidence>
<dbReference type="PANTHER" id="PTHR48261">
    <property type="entry name" value="ACETYLGLUCOSAMINYLTRANSFERASE"/>
    <property type="match status" value="1"/>
</dbReference>
<keyword evidence="7" id="KW-0256">Endoplasmic reticulum</keyword>
<dbReference type="GeneTree" id="ENSGT00940000163960"/>
<feature type="domain" description="Exostosin GT47" evidence="13">
    <location>
        <begin position="107"/>
        <end position="390"/>
    </location>
</feature>
<dbReference type="InterPro" id="IPR004263">
    <property type="entry name" value="Exostosin"/>
</dbReference>
<dbReference type="Proteomes" id="UP000265140">
    <property type="component" value="Chromosome 10"/>
</dbReference>
<dbReference type="InterPro" id="IPR015338">
    <property type="entry name" value="GT64_dom"/>
</dbReference>
<keyword evidence="11" id="KW-1015">Disulfide bond</keyword>
<evidence type="ECO:0000259" key="14">
    <source>
        <dbReference type="Pfam" id="PF09258"/>
    </source>
</evidence>
<evidence type="ECO:0000256" key="3">
    <source>
        <dbReference type="ARBA" id="ARBA00010271"/>
    </source>
</evidence>
<dbReference type="Gene3D" id="3.90.550.10">
    <property type="entry name" value="Spore Coat Polysaccharide Biosynthesis Protein SpsA, Chain A"/>
    <property type="match status" value="1"/>
</dbReference>
<keyword evidence="16" id="KW-1185">Reference proteome</keyword>
<reference evidence="15" key="3">
    <citation type="submission" date="2025-08" db="UniProtKB">
        <authorList>
            <consortium name="Ensembl"/>
        </authorList>
    </citation>
    <scope>IDENTIFICATION</scope>
</reference>
<reference evidence="15" key="2">
    <citation type="submission" date="2020-02" db="EMBL/GenBank/DDBJ databases">
        <title>Esox lucius (northern pike) genome, fEsoLuc1, primary haplotype.</title>
        <authorList>
            <person name="Myers G."/>
            <person name="Karagic N."/>
            <person name="Meyer A."/>
            <person name="Pippel M."/>
            <person name="Reichard M."/>
            <person name="Winkler S."/>
            <person name="Tracey A."/>
            <person name="Sims Y."/>
            <person name="Howe K."/>
            <person name="Rhie A."/>
            <person name="Formenti G."/>
            <person name="Durbin R."/>
            <person name="Fedrigo O."/>
            <person name="Jarvis E.D."/>
        </authorList>
    </citation>
    <scope>NUCLEOTIDE SEQUENCE [LARGE SCALE GENOMIC DNA]</scope>
</reference>
<dbReference type="GO" id="GO:0016757">
    <property type="term" value="F:glycosyltransferase activity"/>
    <property type="evidence" value="ECO:0007669"/>
    <property type="project" value="UniProtKB-KW"/>
</dbReference>
<dbReference type="GO" id="GO:0005789">
    <property type="term" value="C:endoplasmic reticulum membrane"/>
    <property type="evidence" value="ECO:0007669"/>
    <property type="project" value="UniProtKB-SubCell"/>
</dbReference>
<evidence type="ECO:0000256" key="7">
    <source>
        <dbReference type="ARBA" id="ARBA00022824"/>
    </source>
</evidence>
<evidence type="ECO:0000256" key="2">
    <source>
        <dbReference type="ARBA" id="ARBA00004922"/>
    </source>
</evidence>
<dbReference type="InterPro" id="IPR040911">
    <property type="entry name" value="Exostosin_GT47"/>
</dbReference>
<comment type="subcellular location">
    <subcellularLocation>
        <location evidence="1">Endoplasmic reticulum membrane</location>
        <topology evidence="1">Single-pass type II membrane protein</topology>
    </subcellularLocation>
</comment>
<keyword evidence="4" id="KW-0328">Glycosyltransferase</keyword>
<evidence type="ECO:0008006" key="17">
    <source>
        <dbReference type="Google" id="ProtNLM"/>
    </source>
</evidence>
<keyword evidence="9" id="KW-1133">Transmembrane helix</keyword>
<keyword evidence="5" id="KW-0808">Transferase</keyword>
<evidence type="ECO:0000256" key="1">
    <source>
        <dbReference type="ARBA" id="ARBA00004648"/>
    </source>
</evidence>
<evidence type="ECO:0000256" key="9">
    <source>
        <dbReference type="ARBA" id="ARBA00022989"/>
    </source>
</evidence>
<keyword evidence="8" id="KW-0735">Signal-anchor</keyword>
<evidence type="ECO:0000256" key="4">
    <source>
        <dbReference type="ARBA" id="ARBA00022676"/>
    </source>
</evidence>
<evidence type="ECO:0000313" key="16">
    <source>
        <dbReference type="Proteomes" id="UP000265140"/>
    </source>
</evidence>
<dbReference type="InterPro" id="IPR029044">
    <property type="entry name" value="Nucleotide-diphossugar_trans"/>
</dbReference>
<evidence type="ECO:0000313" key="15">
    <source>
        <dbReference type="Ensembl" id="ENSELUP00000028351.2"/>
    </source>
</evidence>
<dbReference type="Pfam" id="PF03016">
    <property type="entry name" value="Exostosin_GT47"/>
    <property type="match status" value="1"/>
</dbReference>
<evidence type="ECO:0000256" key="12">
    <source>
        <dbReference type="ARBA" id="ARBA00023180"/>
    </source>
</evidence>
<dbReference type="Pfam" id="PF09258">
    <property type="entry name" value="Glyco_transf_64"/>
    <property type="match status" value="1"/>
</dbReference>
<feature type="domain" description="Glycosyl transferase 64" evidence="14">
    <location>
        <begin position="492"/>
        <end position="707"/>
    </location>
</feature>
<dbReference type="GO" id="GO:0015012">
    <property type="term" value="P:heparan sulfate proteoglycan biosynthetic process"/>
    <property type="evidence" value="ECO:0007669"/>
    <property type="project" value="UniProtKB-ARBA"/>
</dbReference>
<organism evidence="15 16">
    <name type="scientific">Esox lucius</name>
    <name type="common">Northern pike</name>
    <dbReference type="NCBI Taxonomy" id="8010"/>
    <lineage>
        <taxon>Eukaryota</taxon>
        <taxon>Metazoa</taxon>
        <taxon>Chordata</taxon>
        <taxon>Craniata</taxon>
        <taxon>Vertebrata</taxon>
        <taxon>Euteleostomi</taxon>
        <taxon>Actinopterygii</taxon>
        <taxon>Neopterygii</taxon>
        <taxon>Teleostei</taxon>
        <taxon>Protacanthopterygii</taxon>
        <taxon>Esociformes</taxon>
        <taxon>Esocidae</taxon>
        <taxon>Esox</taxon>
    </lineage>
</organism>
<comment type="pathway">
    <text evidence="2">Protein modification; protein glycosylation.</text>
</comment>
<keyword evidence="12" id="KW-0325">Glycoprotein</keyword>
<dbReference type="Bgee" id="ENSELUG00000004910">
    <property type="expression patterns" value="Expressed in brain and 12 other cell types or tissues"/>
</dbReference>
<keyword evidence="10" id="KW-0472">Membrane</keyword>
<protein>
    <recommendedName>
        <fullName evidence="17">Exostosin glycosyltransferase 1</fullName>
    </recommendedName>
</protein>
<reference evidence="15" key="4">
    <citation type="submission" date="2025-09" db="UniProtKB">
        <authorList>
            <consortium name="Ensembl"/>
        </authorList>
    </citation>
    <scope>IDENTIFICATION</scope>
</reference>
<comment type="similarity">
    <text evidence="3">Belongs to the glycosyltransferase 47 family.</text>
</comment>
<accession>A0A3P8ZHW9</accession>
<sequence length="724" mass="83759">MQARKKYVLLGLCACCWLLLFYWGGGVQLRLLKLLGRQRGEVVRPWPDWTDRALLPGYAQLEELQTGPGSAESPRQRRQAWTSIYKDSRCRMETCFDFTRCRRRGRDGFRVYVYPSEKGERVSESYRKILTSIGESRYSTTDPREACLFVLGIDTLDRDQLSGQFVPNLDDRIKGYPLWNEGRNHLIFNLYSGTWPNYTEDLGFNIGQAILAKASLNTEHFRPGFDVSIPLFSKEHPQKGGERGWLVRNTVPPRRKYLLMFKGKRYLTGIGSDTRNALHHIHNGKDIVSLTTCRHGKDWEKHKDARCDHDNLEYERFDYQELLHNSTFCLVPRGRRLGSFRFLESLQAACIPVLLSNGWELPFSDVIQWNQAVIEGDERLLLQVPSTVRAVGNERVMALRQRTQMLWEAYFSSVDKIVLTTLEIIKDRVFSHISRNKYMWNALPGGLLVLPEYSTHLAHFPFYYLSLGVSPGQEFTAIIHAVSPLVSQSQPIMKLLQVVSKSKYCSQVRLKINSQSLSFSIQTSSRFLPNVAIETEAVLSLDEDTVLLTSEVNFAFLVWRSFPERIVGYPPRSHFWDPVKQAWGYTSKWTNEYSIVLTGAAFYHRYYHYLFSHYLPPSLRALVDRTSNCEDILMNFLVSSVTHLPPIKVAQRKQYKELPSPQGTKISAPWANPEHFSQRQECVNSFASWFGYMPLVHSQFRLDPVLFKDQVSVLRKKYKDLERA</sequence>
<dbReference type="PANTHER" id="PTHR48261:SF3">
    <property type="entry name" value="EXOSTOSIN GLYCOSYLTRANSFERASE 1"/>
    <property type="match status" value="1"/>
</dbReference>
<dbReference type="SUPFAM" id="SSF53448">
    <property type="entry name" value="Nucleotide-diphospho-sugar transferases"/>
    <property type="match status" value="1"/>
</dbReference>